<accession>A0A1F6XK67</accession>
<evidence type="ECO:0000259" key="15">
    <source>
        <dbReference type="Pfam" id="PF00391"/>
    </source>
</evidence>
<dbReference type="InterPro" id="IPR006319">
    <property type="entry name" value="PEP_synth"/>
</dbReference>
<evidence type="ECO:0000256" key="14">
    <source>
        <dbReference type="ARBA" id="ARBA00047700"/>
    </source>
</evidence>
<dbReference type="GO" id="GO:0005524">
    <property type="term" value="F:ATP binding"/>
    <property type="evidence" value="ECO:0007669"/>
    <property type="project" value="UniProtKB-KW"/>
</dbReference>
<evidence type="ECO:0000256" key="3">
    <source>
        <dbReference type="ARBA" id="ARBA00004742"/>
    </source>
</evidence>
<evidence type="ECO:0000256" key="7">
    <source>
        <dbReference type="ARBA" id="ARBA00022679"/>
    </source>
</evidence>
<dbReference type="PROSITE" id="PS00370">
    <property type="entry name" value="PEP_ENZYMES_PHOS_SITE"/>
    <property type="match status" value="1"/>
</dbReference>
<keyword evidence="8" id="KW-0479">Metal-binding</keyword>
<evidence type="ECO:0000256" key="1">
    <source>
        <dbReference type="ARBA" id="ARBA00001946"/>
    </source>
</evidence>
<evidence type="ECO:0000256" key="9">
    <source>
        <dbReference type="ARBA" id="ARBA00022741"/>
    </source>
</evidence>
<comment type="caution">
    <text evidence="17">The sequence shown here is derived from an EMBL/GenBank/DDBJ whole genome shotgun (WGS) entry which is preliminary data.</text>
</comment>
<evidence type="ECO:0000256" key="10">
    <source>
        <dbReference type="ARBA" id="ARBA00022777"/>
    </source>
</evidence>
<dbReference type="SUPFAM" id="SSF52009">
    <property type="entry name" value="Phosphohistidine domain"/>
    <property type="match status" value="1"/>
</dbReference>
<dbReference type="GO" id="GO:0046872">
    <property type="term" value="F:metal ion binding"/>
    <property type="evidence" value="ECO:0007669"/>
    <property type="project" value="UniProtKB-KW"/>
</dbReference>
<dbReference type="Gene3D" id="3.50.30.10">
    <property type="entry name" value="Phosphohistidine domain"/>
    <property type="match status" value="1"/>
</dbReference>
<dbReference type="InterPro" id="IPR036637">
    <property type="entry name" value="Phosphohistidine_dom_sf"/>
</dbReference>
<keyword evidence="12" id="KW-0460">Magnesium</keyword>
<comment type="catalytic activity">
    <reaction evidence="14">
        <text>pyruvate + ATP + H2O = phosphoenolpyruvate + AMP + phosphate + 2 H(+)</text>
        <dbReference type="Rhea" id="RHEA:11364"/>
        <dbReference type="ChEBI" id="CHEBI:15361"/>
        <dbReference type="ChEBI" id="CHEBI:15377"/>
        <dbReference type="ChEBI" id="CHEBI:15378"/>
        <dbReference type="ChEBI" id="CHEBI:30616"/>
        <dbReference type="ChEBI" id="CHEBI:43474"/>
        <dbReference type="ChEBI" id="CHEBI:58702"/>
        <dbReference type="ChEBI" id="CHEBI:456215"/>
        <dbReference type="EC" id="2.7.9.2"/>
    </reaction>
</comment>
<evidence type="ECO:0000259" key="16">
    <source>
        <dbReference type="Pfam" id="PF01326"/>
    </source>
</evidence>
<dbReference type="GO" id="GO:0006094">
    <property type="term" value="P:gluconeogenesis"/>
    <property type="evidence" value="ECO:0007669"/>
    <property type="project" value="UniProtKB-UniPathway"/>
</dbReference>
<dbReference type="UniPathway" id="UPA00138"/>
<evidence type="ECO:0000256" key="5">
    <source>
        <dbReference type="ARBA" id="ARBA00011996"/>
    </source>
</evidence>
<dbReference type="EC" id="2.7.9.2" evidence="5"/>
<dbReference type="EMBL" id="MFUX01000018">
    <property type="protein sequence ID" value="OGI94550.1"/>
    <property type="molecule type" value="Genomic_DNA"/>
</dbReference>
<reference evidence="17 18" key="1">
    <citation type="journal article" date="2016" name="Nat. Commun.">
        <title>Thousands of microbial genomes shed light on interconnected biogeochemical processes in an aquifer system.</title>
        <authorList>
            <person name="Anantharaman K."/>
            <person name="Brown C.T."/>
            <person name="Hug L.A."/>
            <person name="Sharon I."/>
            <person name="Castelle C.J."/>
            <person name="Probst A.J."/>
            <person name="Thomas B.C."/>
            <person name="Singh A."/>
            <person name="Wilkins M.J."/>
            <person name="Karaoz U."/>
            <person name="Brodie E.L."/>
            <person name="Williams K.H."/>
            <person name="Hubbard S.S."/>
            <person name="Banfield J.F."/>
        </authorList>
    </citation>
    <scope>NUCLEOTIDE SEQUENCE [LARGE SCALE GENOMIC DNA]</scope>
</reference>
<evidence type="ECO:0000313" key="17">
    <source>
        <dbReference type="EMBL" id="OGI94550.1"/>
    </source>
</evidence>
<dbReference type="GO" id="GO:0008986">
    <property type="term" value="F:pyruvate, water dikinase activity"/>
    <property type="evidence" value="ECO:0007669"/>
    <property type="project" value="UniProtKB-EC"/>
</dbReference>
<keyword evidence="11" id="KW-0067">ATP-binding</keyword>
<evidence type="ECO:0000256" key="13">
    <source>
        <dbReference type="ARBA" id="ARBA00033470"/>
    </source>
</evidence>
<dbReference type="SUPFAM" id="SSF56059">
    <property type="entry name" value="Glutathione synthetase ATP-binding domain-like"/>
    <property type="match status" value="1"/>
</dbReference>
<proteinExistence type="inferred from homology"/>
<dbReference type="Gene3D" id="3.30.1490.20">
    <property type="entry name" value="ATP-grasp fold, A domain"/>
    <property type="match status" value="1"/>
</dbReference>
<sequence>MELLRDFKKISKNDVSLAGGKGASLGEMTQAGISIPPGFIILIDAFEKFLEETDLNIEIDSILDSVNHKEIHTVENASEKIKALILRAEMPKDISVGIQKFFKDLNSKYVAVRSSATAEDSANAAWAGQLESYLNTTEETLLENVKKCWASLFTPRAIFYRFEKDLHKQKISVAVVVQKMVESEKSGIAFSVHPVTQDRNQLIIEAGFGLGEAIVSGQITPDSYVVEKQPRRIIDKNVQIQTRGLYRAEKGDNEWHDISKTQGEKQVLSDQEILELSEIILRIESHYGFPCDIEWAYQNEQFYIVQSRPITTLSDKSIIRHFQKFFTREIPLIVMEYWHKGEFDGLKRILKGATHFNPLFIKREDGLTETYYDMNNPDTALEPIFDFFKNNPKEFDQAVKEFEYLENKLKSLLDNFKFEAFGDLFNTMTEAWSYLPIWIQFGSVTDDKIQKKFIDKSFNIRDKFQELEYKIGNILVGTIKDKYPEFREYIQVISFKEALNDQIPLINKLKERQKGFIYFEGQILTGISKEKFAQKYKVKIDDNLATIGEFSLDNKIPETYNKFFTRDFSLPALEVWYRGETITPKQWTEQKQPHLPYIIFERNDDTVACYYNQKGVDWAQQLLLETAKKDKNFIGNLCQIIPKKLEFIRPLYEKPVAINHKELVRFLKELEEYYPWFEAMWWLMELTPEQLGDLDVDELREIRKQTNDLSVGTDIVIRKSCEKLFPKIKDFVHVLTTDEVINKKIPKLSELKARDSGFIYTDDKLFVGVTRDEVEDKYNIKLEKIETDSTARQIKGLSAYKGLVRGKVRRVMGHKQIFEIQDGEILVSPMTMPDFLPAMQKASAFVTDEGGITCHASIMAREMKKPCIVGTKIATQILKDGDEIEVDANNGIIRILK</sequence>
<feature type="domain" description="PEP-utilising enzyme mobile" evidence="15">
    <location>
        <begin position="820"/>
        <end position="891"/>
    </location>
</feature>
<evidence type="ECO:0000256" key="2">
    <source>
        <dbReference type="ARBA" id="ARBA00002988"/>
    </source>
</evidence>
<dbReference type="Pfam" id="PF00391">
    <property type="entry name" value="PEP-utilizers"/>
    <property type="match status" value="1"/>
</dbReference>
<dbReference type="InterPro" id="IPR008279">
    <property type="entry name" value="PEP-util_enz_mobile_dom"/>
</dbReference>
<dbReference type="Proteomes" id="UP000176629">
    <property type="component" value="Unassembled WGS sequence"/>
</dbReference>
<protein>
    <recommendedName>
        <fullName evidence="6">Phosphoenolpyruvate synthase</fullName>
        <ecNumber evidence="5">2.7.9.2</ecNumber>
    </recommendedName>
    <alternativeName>
        <fullName evidence="13">Pyruvate, water dikinase</fullName>
    </alternativeName>
</protein>
<keyword evidence="7" id="KW-0808">Transferase</keyword>
<evidence type="ECO:0000256" key="12">
    <source>
        <dbReference type="ARBA" id="ARBA00022842"/>
    </source>
</evidence>
<comment type="cofactor">
    <cofactor evidence="1">
        <name>Mg(2+)</name>
        <dbReference type="ChEBI" id="CHEBI:18420"/>
    </cofactor>
</comment>
<keyword evidence="9" id="KW-0547">Nucleotide-binding</keyword>
<dbReference type="AlphaFoldDB" id="A0A1F6XK67"/>
<organism evidence="17 18">
    <name type="scientific">Candidatus Nomurabacteria bacterium RIFCSPLOWO2_01_FULL_40_18</name>
    <dbReference type="NCBI Taxonomy" id="1801773"/>
    <lineage>
        <taxon>Bacteria</taxon>
        <taxon>Candidatus Nomuraibacteriota</taxon>
    </lineage>
</organism>
<dbReference type="PANTHER" id="PTHR43030:SF1">
    <property type="entry name" value="PHOSPHOENOLPYRUVATE SYNTHASE"/>
    <property type="match status" value="1"/>
</dbReference>
<dbReference type="Gene3D" id="3.30.470.20">
    <property type="entry name" value="ATP-grasp fold, B domain"/>
    <property type="match status" value="1"/>
</dbReference>
<comment type="pathway">
    <text evidence="3">Carbohydrate biosynthesis; gluconeogenesis.</text>
</comment>
<dbReference type="InterPro" id="IPR002192">
    <property type="entry name" value="PPDK_AMP/ATP-bd"/>
</dbReference>
<evidence type="ECO:0000256" key="11">
    <source>
        <dbReference type="ARBA" id="ARBA00022840"/>
    </source>
</evidence>
<keyword evidence="10" id="KW-0418">Kinase</keyword>
<feature type="domain" description="Pyruvate phosphate dikinase AMP/ATP-binding" evidence="16">
    <location>
        <begin position="16"/>
        <end position="316"/>
    </location>
</feature>
<evidence type="ECO:0000256" key="4">
    <source>
        <dbReference type="ARBA" id="ARBA00007837"/>
    </source>
</evidence>
<evidence type="ECO:0000256" key="8">
    <source>
        <dbReference type="ARBA" id="ARBA00022723"/>
    </source>
</evidence>
<name>A0A1F6XK67_9BACT</name>
<dbReference type="Pfam" id="PF01326">
    <property type="entry name" value="PPDK_N"/>
    <property type="match status" value="1"/>
</dbReference>
<dbReference type="InterPro" id="IPR018274">
    <property type="entry name" value="PEP_util_AS"/>
</dbReference>
<comment type="function">
    <text evidence="2">Catalyzes the phosphorylation of pyruvate to phosphoenolpyruvate.</text>
</comment>
<dbReference type="STRING" id="1801773.A3A03_02095"/>
<dbReference type="PANTHER" id="PTHR43030">
    <property type="entry name" value="PHOSPHOENOLPYRUVATE SYNTHASE"/>
    <property type="match status" value="1"/>
</dbReference>
<evidence type="ECO:0000313" key="18">
    <source>
        <dbReference type="Proteomes" id="UP000176629"/>
    </source>
</evidence>
<gene>
    <name evidence="17" type="ORF">A3A03_02095</name>
</gene>
<evidence type="ECO:0000256" key="6">
    <source>
        <dbReference type="ARBA" id="ARBA00021623"/>
    </source>
</evidence>
<dbReference type="InterPro" id="IPR013815">
    <property type="entry name" value="ATP_grasp_subdomain_1"/>
</dbReference>
<comment type="similarity">
    <text evidence="4">Belongs to the PEP-utilizing enzyme family.</text>
</comment>